<evidence type="ECO:0000313" key="3">
    <source>
        <dbReference type="EMBL" id="MBB4196014.1"/>
    </source>
</evidence>
<dbReference type="Proteomes" id="UP000198723">
    <property type="component" value="Unassembled WGS sequence"/>
</dbReference>
<dbReference type="EMBL" id="JACIFV010000044">
    <property type="protein sequence ID" value="MBB4196014.1"/>
    <property type="molecule type" value="Genomic_DNA"/>
</dbReference>
<dbReference type="STRING" id="1138170.GA0061105_12220"/>
<feature type="domain" description="(S)-ureidoglycine aminohydrolase cupin" evidence="2">
    <location>
        <begin position="41"/>
        <end position="111"/>
    </location>
</feature>
<protein>
    <recommendedName>
        <fullName evidence="2">(S)-ureidoglycine aminohydrolase cupin domain-containing protein</fullName>
    </recommendedName>
</protein>
<dbReference type="Proteomes" id="UP000524492">
    <property type="component" value="Unassembled WGS sequence"/>
</dbReference>
<dbReference type="PANTHER" id="PTHR40943:SF1">
    <property type="entry name" value="CYTOPLASMIC PROTEIN"/>
    <property type="match status" value="1"/>
</dbReference>
<dbReference type="AlphaFoldDB" id="A0A1C3YB41"/>
<reference evidence="4 5" key="1">
    <citation type="submission" date="2016-08" db="EMBL/GenBank/DDBJ databases">
        <authorList>
            <person name="Seilhamer J.J."/>
        </authorList>
    </citation>
    <scope>NUCLEOTIDE SEQUENCE [LARGE SCALE GENOMIC DNA]</scope>
    <source>
        <strain evidence="4 5">HBR26</strain>
    </source>
</reference>
<gene>
    <name evidence="4" type="ORF">GA0061105_12220</name>
    <name evidence="3" type="ORF">GGD53_006220</name>
</gene>
<evidence type="ECO:0000256" key="1">
    <source>
        <dbReference type="SAM" id="MobiDB-lite"/>
    </source>
</evidence>
<keyword evidence="6" id="KW-1185">Reference proteome</keyword>
<feature type="region of interest" description="Disordered" evidence="1">
    <location>
        <begin position="1"/>
        <end position="23"/>
    </location>
</feature>
<dbReference type="Pfam" id="PF05899">
    <property type="entry name" value="Cupin_3"/>
    <property type="match status" value="1"/>
</dbReference>
<dbReference type="InterPro" id="IPR014710">
    <property type="entry name" value="RmlC-like_jellyroll"/>
</dbReference>
<dbReference type="InterPro" id="IPR008579">
    <property type="entry name" value="UGlyAH_Cupin_dom"/>
</dbReference>
<dbReference type="RefSeq" id="WP_092754245.1">
    <property type="nucleotide sequence ID" value="NZ_FMAJ01000022.1"/>
</dbReference>
<accession>A0A1C3YB41</accession>
<organism evidence="4 5">
    <name type="scientific">Rhizobium aethiopicum</name>
    <dbReference type="NCBI Taxonomy" id="1138170"/>
    <lineage>
        <taxon>Bacteria</taxon>
        <taxon>Pseudomonadati</taxon>
        <taxon>Pseudomonadota</taxon>
        <taxon>Alphaproteobacteria</taxon>
        <taxon>Hyphomicrobiales</taxon>
        <taxon>Rhizobiaceae</taxon>
        <taxon>Rhizobium/Agrobacterium group</taxon>
        <taxon>Rhizobium</taxon>
    </lineage>
</organism>
<dbReference type="InterPro" id="IPR011051">
    <property type="entry name" value="RmlC_Cupin_sf"/>
</dbReference>
<dbReference type="SUPFAM" id="SSF51182">
    <property type="entry name" value="RmlC-like cupins"/>
    <property type="match status" value="1"/>
</dbReference>
<dbReference type="EMBL" id="FMAJ01000022">
    <property type="protein sequence ID" value="SCB61698.1"/>
    <property type="molecule type" value="Genomic_DNA"/>
</dbReference>
<reference evidence="3 6" key="2">
    <citation type="submission" date="2020-08" db="EMBL/GenBank/DDBJ databases">
        <title>Genomic Encyclopedia of Type Strains, Phase IV (KMG-V): Genome sequencing to study the core and pangenomes of soil and plant-associated prokaryotes.</title>
        <authorList>
            <person name="Whitman W."/>
        </authorList>
    </citation>
    <scope>NUCLEOTIDE SEQUENCE [LARGE SCALE GENOMIC DNA]</scope>
    <source>
        <strain evidence="3 6">SEMIA 4074</strain>
    </source>
</reference>
<evidence type="ECO:0000313" key="5">
    <source>
        <dbReference type="Proteomes" id="UP000198723"/>
    </source>
</evidence>
<dbReference type="PANTHER" id="PTHR40943">
    <property type="entry name" value="CYTOPLASMIC PROTEIN-RELATED"/>
    <property type="match status" value="1"/>
</dbReference>
<name>A0A1C3YB41_9HYPH</name>
<evidence type="ECO:0000259" key="2">
    <source>
        <dbReference type="Pfam" id="PF05899"/>
    </source>
</evidence>
<proteinExistence type="predicted"/>
<evidence type="ECO:0000313" key="6">
    <source>
        <dbReference type="Proteomes" id="UP000524492"/>
    </source>
</evidence>
<evidence type="ECO:0000313" key="4">
    <source>
        <dbReference type="EMBL" id="SCB61698.1"/>
    </source>
</evidence>
<dbReference type="Gene3D" id="2.60.120.10">
    <property type="entry name" value="Jelly Rolls"/>
    <property type="match status" value="1"/>
</dbReference>
<sequence length="117" mass="13073">MSKLTFVDYNNLPEPRKGQPAPERLVEGNPQFLSWDIAQTADGVVRSGVWEATPGAYRSIKGETFEFCVILSGVSELIEDGCEPRRIVAGDAFAMHPGFVGTWRVIETTRKLWVCRD</sequence>